<protein>
    <recommendedName>
        <fullName evidence="1">BLUF domain-containing protein</fullName>
    </recommendedName>
</protein>
<dbReference type="SMART" id="SM01034">
    <property type="entry name" value="BLUF"/>
    <property type="match status" value="1"/>
</dbReference>
<dbReference type="EMBL" id="LN852897">
    <property type="protein sequence ID" value="CRY94271.1"/>
    <property type="molecule type" value="Genomic_DNA"/>
</dbReference>
<evidence type="ECO:0000259" key="1">
    <source>
        <dbReference type="PROSITE" id="PS50925"/>
    </source>
</evidence>
<dbReference type="SUPFAM" id="SSF54975">
    <property type="entry name" value="Acylphosphatase/BLUF domain-like"/>
    <property type="match status" value="1"/>
</dbReference>
<geneLocation type="plasmid" evidence="2">
    <name>pRGRH0224</name>
</geneLocation>
<keyword evidence="2" id="KW-0614">Plasmid</keyword>
<dbReference type="Gene3D" id="3.30.70.100">
    <property type="match status" value="1"/>
</dbReference>
<reference evidence="2" key="1">
    <citation type="submission" date="2015-06" db="EMBL/GenBank/DDBJ databases">
        <authorList>
            <person name="Joergensen T."/>
        </authorList>
    </citation>
    <scope>NUCLEOTIDE SEQUENCE</scope>
    <source>
        <plasmid evidence="2">pRGRH0224</plasmid>
    </source>
</reference>
<name>A0A0H5PX04_9ZZZZ</name>
<sequence>MLFFLVYRSTAVVPQRSAYEALIYLQARDRNAKKEITGYLHRECQFYVQYLEGPENVIKDLMRTIDRDWRHKDVQELFHGHVSARRFPGWDMAFTDAETSSFRARQVVLGSEPDISKASTEKILEFMDETALSEKARLMAYTK</sequence>
<feature type="domain" description="BLUF" evidence="1">
    <location>
        <begin position="2"/>
        <end position="93"/>
    </location>
</feature>
<evidence type="ECO:0000313" key="2">
    <source>
        <dbReference type="EMBL" id="CRY94271.1"/>
    </source>
</evidence>
<dbReference type="GO" id="GO:0009882">
    <property type="term" value="F:blue light photoreceptor activity"/>
    <property type="evidence" value="ECO:0007669"/>
    <property type="project" value="InterPro"/>
</dbReference>
<proteinExistence type="predicted"/>
<dbReference type="Pfam" id="PF04940">
    <property type="entry name" value="BLUF"/>
    <property type="match status" value="1"/>
</dbReference>
<dbReference type="AlphaFoldDB" id="A0A0H5PX04"/>
<reference evidence="2" key="2">
    <citation type="submission" date="2015-07" db="EMBL/GenBank/DDBJ databases">
        <title>Plasmids, circular viruses and viroids from rat gut.</title>
        <authorList>
            <person name="Jorgensen T.J."/>
            <person name="Hansen M.A."/>
            <person name="Xu Z."/>
            <person name="Tabak M.A."/>
            <person name="Sorensen S.J."/>
            <person name="Hansen L.H."/>
        </authorList>
    </citation>
    <scope>NUCLEOTIDE SEQUENCE</scope>
    <source>
        <plasmid evidence="2">pRGRH0224</plasmid>
    </source>
</reference>
<dbReference type="InterPro" id="IPR007024">
    <property type="entry name" value="BLUF_domain"/>
</dbReference>
<accession>A0A0H5PX04</accession>
<organism evidence="2">
    <name type="scientific">uncultured prokaryote</name>
    <dbReference type="NCBI Taxonomy" id="198431"/>
    <lineage>
        <taxon>unclassified sequences</taxon>
        <taxon>environmental samples</taxon>
    </lineage>
</organism>
<dbReference type="GO" id="GO:0071949">
    <property type="term" value="F:FAD binding"/>
    <property type="evidence" value="ECO:0007669"/>
    <property type="project" value="InterPro"/>
</dbReference>
<dbReference type="PROSITE" id="PS50925">
    <property type="entry name" value="BLUF"/>
    <property type="match status" value="1"/>
</dbReference>
<dbReference type="InterPro" id="IPR036046">
    <property type="entry name" value="Acylphosphatase-like_dom_sf"/>
</dbReference>